<dbReference type="Gene3D" id="3.40.50.2300">
    <property type="match status" value="1"/>
</dbReference>
<dbReference type="PANTHER" id="PTHR11717">
    <property type="entry name" value="LOW MOLECULAR WEIGHT PROTEIN TYROSINE PHOSPHATASE"/>
    <property type="match status" value="1"/>
</dbReference>
<proteinExistence type="inferred from homology"/>
<dbReference type="Pfam" id="PF01451">
    <property type="entry name" value="LMWPc"/>
    <property type="match status" value="1"/>
</dbReference>
<dbReference type="InterPro" id="IPR050438">
    <property type="entry name" value="LMW_PTPase"/>
</dbReference>
<accession>A0A3L7DTM8</accession>
<comment type="similarity">
    <text evidence="1">Belongs to the low molecular weight phosphotyrosine protein phosphatase family.</text>
</comment>
<dbReference type="InterPro" id="IPR017867">
    <property type="entry name" value="Tyr_phospatase_low_mol_wt"/>
</dbReference>
<dbReference type="EMBL" id="QRAN01000020">
    <property type="protein sequence ID" value="RLQ20734.1"/>
    <property type="molecule type" value="Genomic_DNA"/>
</dbReference>
<dbReference type="InterPro" id="IPR023485">
    <property type="entry name" value="Ptyr_pPase"/>
</dbReference>
<evidence type="ECO:0000256" key="4">
    <source>
        <dbReference type="ARBA" id="ARBA00022912"/>
    </source>
</evidence>
<dbReference type="SUPFAM" id="SSF52788">
    <property type="entry name" value="Phosphotyrosine protein phosphatases I"/>
    <property type="match status" value="1"/>
</dbReference>
<evidence type="ECO:0000313" key="8">
    <source>
        <dbReference type="Proteomes" id="UP000265509"/>
    </source>
</evidence>
<dbReference type="EC" id="3.1.3.48" evidence="2"/>
<keyword evidence="8" id="KW-1185">Reference proteome</keyword>
<gene>
    <name evidence="7" type="ORF">DWB85_15870</name>
</gene>
<sequence length="141" mass="15554">MAEGLFRHYARLNSVNNRINVRSAGIRASQPGAKPDQRAQRIAAANGVRLNKIRARQVSEDDLARYDLIVVMDRSHLGALAELCPLDLGSKTSLLLSHDPEQVLEEVPDPYYSSYDGFAEVYGMIDSAVVCLLDQVVKQGL</sequence>
<dbReference type="GO" id="GO:0004725">
    <property type="term" value="F:protein tyrosine phosphatase activity"/>
    <property type="evidence" value="ECO:0007669"/>
    <property type="project" value="UniProtKB-EC"/>
</dbReference>
<dbReference type="SMART" id="SM00226">
    <property type="entry name" value="LMWPc"/>
    <property type="match status" value="1"/>
</dbReference>
<evidence type="ECO:0000313" key="7">
    <source>
        <dbReference type="EMBL" id="RLQ20734.1"/>
    </source>
</evidence>
<feature type="domain" description="Phosphotyrosine protein phosphatase I" evidence="6">
    <location>
        <begin position="1"/>
        <end position="135"/>
    </location>
</feature>
<keyword evidence="3" id="KW-0378">Hydrolase</keyword>
<dbReference type="CDD" id="cd16343">
    <property type="entry name" value="LMWPTP"/>
    <property type="match status" value="1"/>
</dbReference>
<comment type="caution">
    <text evidence="7">The sequence shown here is derived from an EMBL/GenBank/DDBJ whole genome shotgun (WGS) entry which is preliminary data.</text>
</comment>
<feature type="active site" description="Proton donor" evidence="5">
    <location>
        <position position="109"/>
    </location>
</feature>
<organism evidence="7 8">
    <name type="scientific">Seongchinamella sediminis</name>
    <dbReference type="NCBI Taxonomy" id="2283635"/>
    <lineage>
        <taxon>Bacteria</taxon>
        <taxon>Pseudomonadati</taxon>
        <taxon>Pseudomonadota</taxon>
        <taxon>Gammaproteobacteria</taxon>
        <taxon>Cellvibrionales</taxon>
        <taxon>Halieaceae</taxon>
        <taxon>Seongchinamella</taxon>
    </lineage>
</organism>
<evidence type="ECO:0000256" key="1">
    <source>
        <dbReference type="ARBA" id="ARBA00011063"/>
    </source>
</evidence>
<name>A0A3L7DTM8_9GAMM</name>
<protein>
    <recommendedName>
        <fullName evidence="2">protein-tyrosine-phosphatase</fullName>
        <ecNumber evidence="2">3.1.3.48</ecNumber>
    </recommendedName>
</protein>
<dbReference type="PANTHER" id="PTHR11717:SF7">
    <property type="entry name" value="LOW MOLECULAR WEIGHT PHOSPHOTYROSINE PROTEIN PHOSPHATASE"/>
    <property type="match status" value="1"/>
</dbReference>
<evidence type="ECO:0000256" key="2">
    <source>
        <dbReference type="ARBA" id="ARBA00013064"/>
    </source>
</evidence>
<evidence type="ECO:0000259" key="6">
    <source>
        <dbReference type="SMART" id="SM00226"/>
    </source>
</evidence>
<evidence type="ECO:0000256" key="3">
    <source>
        <dbReference type="ARBA" id="ARBA00022801"/>
    </source>
</evidence>
<dbReference type="AlphaFoldDB" id="A0A3L7DTM8"/>
<dbReference type="InterPro" id="IPR036196">
    <property type="entry name" value="Ptyr_pPase_sf"/>
</dbReference>
<keyword evidence="4" id="KW-0904">Protein phosphatase</keyword>
<reference evidence="7 8" key="1">
    <citation type="submission" date="2018-07" db="EMBL/GenBank/DDBJ databases">
        <title>Halioglobus sp. genome submission.</title>
        <authorList>
            <person name="Ye M.-Q."/>
            <person name="Du Z.-J."/>
        </authorList>
    </citation>
    <scope>NUCLEOTIDE SEQUENCE [LARGE SCALE GENOMIC DNA]</scope>
    <source>
        <strain evidence="7 8">U0301</strain>
    </source>
</reference>
<evidence type="ECO:0000256" key="5">
    <source>
        <dbReference type="PIRSR" id="PIRSR617867-1"/>
    </source>
</evidence>
<dbReference type="PRINTS" id="PR00719">
    <property type="entry name" value="LMWPTPASE"/>
</dbReference>
<dbReference type="Proteomes" id="UP000265509">
    <property type="component" value="Unassembled WGS sequence"/>
</dbReference>